<dbReference type="HOGENOM" id="CLU_2623581_0_0_1"/>
<evidence type="ECO:0000313" key="1">
    <source>
        <dbReference type="EMBL" id="KIJ27708.1"/>
    </source>
</evidence>
<gene>
    <name evidence="1" type="ORF">M422DRAFT_37632</name>
</gene>
<organism evidence="1 2">
    <name type="scientific">Sphaerobolus stellatus (strain SS14)</name>
    <dbReference type="NCBI Taxonomy" id="990650"/>
    <lineage>
        <taxon>Eukaryota</taxon>
        <taxon>Fungi</taxon>
        <taxon>Dikarya</taxon>
        <taxon>Basidiomycota</taxon>
        <taxon>Agaricomycotina</taxon>
        <taxon>Agaricomycetes</taxon>
        <taxon>Phallomycetidae</taxon>
        <taxon>Geastrales</taxon>
        <taxon>Sphaerobolaceae</taxon>
        <taxon>Sphaerobolus</taxon>
    </lineage>
</organism>
<name>A0A0C9TEI0_SPHS4</name>
<sequence>MTVHALALEPITEDISECLYSVYLMRDESRKNAMQLLGYFEELREPICLCEESIKKSLKGGPMEKQFRPLAQTSMTRP</sequence>
<dbReference type="AlphaFoldDB" id="A0A0C9TEI0"/>
<reference evidence="1 2" key="1">
    <citation type="submission" date="2014-06" db="EMBL/GenBank/DDBJ databases">
        <title>Evolutionary Origins and Diversification of the Mycorrhizal Mutualists.</title>
        <authorList>
            <consortium name="DOE Joint Genome Institute"/>
            <consortium name="Mycorrhizal Genomics Consortium"/>
            <person name="Kohler A."/>
            <person name="Kuo A."/>
            <person name="Nagy L.G."/>
            <person name="Floudas D."/>
            <person name="Copeland A."/>
            <person name="Barry K.W."/>
            <person name="Cichocki N."/>
            <person name="Veneault-Fourrey C."/>
            <person name="LaButti K."/>
            <person name="Lindquist E.A."/>
            <person name="Lipzen A."/>
            <person name="Lundell T."/>
            <person name="Morin E."/>
            <person name="Murat C."/>
            <person name="Riley R."/>
            <person name="Ohm R."/>
            <person name="Sun H."/>
            <person name="Tunlid A."/>
            <person name="Henrissat B."/>
            <person name="Grigoriev I.V."/>
            <person name="Hibbett D.S."/>
            <person name="Martin F."/>
        </authorList>
    </citation>
    <scope>NUCLEOTIDE SEQUENCE [LARGE SCALE GENOMIC DNA]</scope>
    <source>
        <strain evidence="1 2">SS14</strain>
    </source>
</reference>
<dbReference type="Proteomes" id="UP000054279">
    <property type="component" value="Unassembled WGS sequence"/>
</dbReference>
<evidence type="ECO:0000313" key="2">
    <source>
        <dbReference type="Proteomes" id="UP000054279"/>
    </source>
</evidence>
<protein>
    <submittedName>
        <fullName evidence="1">Uncharacterized protein</fullName>
    </submittedName>
</protein>
<proteinExistence type="predicted"/>
<keyword evidence="2" id="KW-1185">Reference proteome</keyword>
<accession>A0A0C9TEI0</accession>
<dbReference type="EMBL" id="KN837326">
    <property type="protein sequence ID" value="KIJ27708.1"/>
    <property type="molecule type" value="Genomic_DNA"/>
</dbReference>